<dbReference type="OrthoDB" id="4617282at2"/>
<evidence type="ECO:0000313" key="4">
    <source>
        <dbReference type="Proteomes" id="UP000199052"/>
    </source>
</evidence>
<dbReference type="Proteomes" id="UP000199052">
    <property type="component" value="Unassembled WGS sequence"/>
</dbReference>
<proteinExistence type="predicted"/>
<feature type="region of interest" description="Disordered" evidence="1">
    <location>
        <begin position="1"/>
        <end position="22"/>
    </location>
</feature>
<reference evidence="3 4" key="1">
    <citation type="submission" date="2016-10" db="EMBL/GenBank/DDBJ databases">
        <authorList>
            <person name="de Groot N.N."/>
        </authorList>
    </citation>
    <scope>NUCLEOTIDE SEQUENCE [LARGE SCALE GENOMIC DNA]</scope>
    <source>
        <strain evidence="3 4">CPCC 202808</strain>
    </source>
</reference>
<dbReference type="SUPFAM" id="SSF53335">
    <property type="entry name" value="S-adenosyl-L-methionine-dependent methyltransferases"/>
    <property type="match status" value="1"/>
</dbReference>
<gene>
    <name evidence="2" type="ORF">FHR37_001824</name>
    <name evidence="3" type="ORF">SAMN05421678_10780</name>
</gene>
<keyword evidence="5" id="KW-1185">Reference proteome</keyword>
<protein>
    <submittedName>
        <fullName evidence="3">Methyltransferase domain-containing protein</fullName>
    </submittedName>
    <submittedName>
        <fullName evidence="2">SAM-dependent methyltransferase</fullName>
    </submittedName>
</protein>
<feature type="compositionally biased region" description="Basic and acidic residues" evidence="1">
    <location>
        <begin position="8"/>
        <end position="20"/>
    </location>
</feature>
<keyword evidence="3" id="KW-0489">Methyltransferase</keyword>
<organism evidence="3 4">
    <name type="scientific">Actinopolymorpha cephalotaxi</name>
    <dbReference type="NCBI Taxonomy" id="504797"/>
    <lineage>
        <taxon>Bacteria</taxon>
        <taxon>Bacillati</taxon>
        <taxon>Actinomycetota</taxon>
        <taxon>Actinomycetes</taxon>
        <taxon>Propionibacteriales</taxon>
        <taxon>Actinopolymorphaceae</taxon>
        <taxon>Actinopolymorpha</taxon>
    </lineage>
</organism>
<dbReference type="EMBL" id="FOOI01000007">
    <property type="protein sequence ID" value="SFG61219.1"/>
    <property type="molecule type" value="Genomic_DNA"/>
</dbReference>
<evidence type="ECO:0000313" key="5">
    <source>
        <dbReference type="Proteomes" id="UP000533017"/>
    </source>
</evidence>
<accession>A0A1I2TAS7</accession>
<dbReference type="InterPro" id="IPR029063">
    <property type="entry name" value="SAM-dependent_MTases_sf"/>
</dbReference>
<dbReference type="CDD" id="cd02440">
    <property type="entry name" value="AdoMet_MTases"/>
    <property type="match status" value="1"/>
</dbReference>
<evidence type="ECO:0000313" key="2">
    <source>
        <dbReference type="EMBL" id="NYH82973.1"/>
    </source>
</evidence>
<name>A0A1I2TAS7_9ACTN</name>
<evidence type="ECO:0000256" key="1">
    <source>
        <dbReference type="SAM" id="MobiDB-lite"/>
    </source>
</evidence>
<evidence type="ECO:0000313" key="3">
    <source>
        <dbReference type="EMBL" id="SFG61219.1"/>
    </source>
</evidence>
<dbReference type="Pfam" id="PF13489">
    <property type="entry name" value="Methyltransf_23"/>
    <property type="match status" value="1"/>
</dbReference>
<dbReference type="AlphaFoldDB" id="A0A1I2TAS7"/>
<sequence length="274" mass="30596">MSSSWQELQDRGHGAGHDYEPGSPHLRHWSLRDRLSAEIRAAVQRSFARSGACRVLEIGGGHGTVTDVALSAGAAVTVTEMSRSSVAVLQQKYRDNDRADVVHDPDGQSILRVGSRYDVVLFVSVLHHIPDYLGYVKDLLGILSPGGDLISFQDPLWYPRQSRTRLALHWSCYFAWRVLQGNIWRGVKTRVRHARGVLDEQLESDMVEYHVVRDGVDEEALAGLLKREFASTRLDRYWSTQSPVLQSLGERLDVPNTFALVAQGHHRPPGDVGA</sequence>
<dbReference type="Gene3D" id="3.40.50.150">
    <property type="entry name" value="Vaccinia Virus protein VP39"/>
    <property type="match status" value="1"/>
</dbReference>
<dbReference type="GO" id="GO:0032259">
    <property type="term" value="P:methylation"/>
    <property type="evidence" value="ECO:0007669"/>
    <property type="project" value="UniProtKB-KW"/>
</dbReference>
<keyword evidence="3" id="KW-0808">Transferase</keyword>
<dbReference type="GO" id="GO:0008168">
    <property type="term" value="F:methyltransferase activity"/>
    <property type="evidence" value="ECO:0007669"/>
    <property type="project" value="UniProtKB-KW"/>
</dbReference>
<dbReference type="STRING" id="504797.SAMN05421678_10780"/>
<dbReference type="Proteomes" id="UP000533017">
    <property type="component" value="Unassembled WGS sequence"/>
</dbReference>
<reference evidence="2 5" key="2">
    <citation type="submission" date="2020-07" db="EMBL/GenBank/DDBJ databases">
        <title>Sequencing the genomes of 1000 actinobacteria strains.</title>
        <authorList>
            <person name="Klenk H.-P."/>
        </authorList>
    </citation>
    <scope>NUCLEOTIDE SEQUENCE [LARGE SCALE GENOMIC DNA]</scope>
    <source>
        <strain evidence="2 5">DSM 45117</strain>
    </source>
</reference>
<dbReference type="EMBL" id="JACBZA010000001">
    <property type="protein sequence ID" value="NYH82973.1"/>
    <property type="molecule type" value="Genomic_DNA"/>
</dbReference>
<dbReference type="RefSeq" id="WP_092883603.1">
    <property type="nucleotide sequence ID" value="NZ_FOOI01000007.1"/>
</dbReference>